<evidence type="ECO:0000256" key="7">
    <source>
        <dbReference type="ARBA" id="ARBA00023243"/>
    </source>
</evidence>
<dbReference type="GO" id="GO:0009507">
    <property type="term" value="C:chloroplast"/>
    <property type="evidence" value="ECO:0007669"/>
    <property type="project" value="UniProtKB-SubCell"/>
</dbReference>
<dbReference type="EMBL" id="JAGRRH010000019">
    <property type="protein sequence ID" value="KAG7348825.1"/>
    <property type="molecule type" value="Genomic_DNA"/>
</dbReference>
<organism evidence="12 13">
    <name type="scientific">Nitzschia inconspicua</name>
    <dbReference type="NCBI Taxonomy" id="303405"/>
    <lineage>
        <taxon>Eukaryota</taxon>
        <taxon>Sar</taxon>
        <taxon>Stramenopiles</taxon>
        <taxon>Ochrophyta</taxon>
        <taxon>Bacillariophyta</taxon>
        <taxon>Bacillariophyceae</taxon>
        <taxon>Bacillariophycidae</taxon>
        <taxon>Bacillariales</taxon>
        <taxon>Bacillariaceae</taxon>
        <taxon>Nitzschia</taxon>
    </lineage>
</organism>
<gene>
    <name evidence="12" type="ORF">IV203_011422</name>
</gene>
<feature type="binding site" evidence="9">
    <location>
        <position position="579"/>
    </location>
    <ligand>
        <name>chlorophyll a</name>
        <dbReference type="ChEBI" id="CHEBI:58416"/>
        <label>1</label>
    </ligand>
</feature>
<protein>
    <submittedName>
        <fullName evidence="12">Chlorophyll A-B binding protein</fullName>
    </submittedName>
</protein>
<evidence type="ECO:0000256" key="2">
    <source>
        <dbReference type="ARBA" id="ARBA00004229"/>
    </source>
</evidence>
<dbReference type="PANTHER" id="PTHR21649">
    <property type="entry name" value="CHLOROPHYLL A/B BINDING PROTEIN"/>
    <property type="match status" value="1"/>
</dbReference>
<proteinExistence type="inferred from homology"/>
<dbReference type="InterPro" id="IPR001344">
    <property type="entry name" value="Chloro_AB-bd_pln"/>
</dbReference>
<feature type="region of interest" description="Disordered" evidence="10">
    <location>
        <begin position="115"/>
        <end position="141"/>
    </location>
</feature>
<evidence type="ECO:0000256" key="11">
    <source>
        <dbReference type="SAM" id="Phobius"/>
    </source>
</evidence>
<evidence type="ECO:0000256" key="1">
    <source>
        <dbReference type="ARBA" id="ARBA00004022"/>
    </source>
</evidence>
<keyword evidence="6" id="KW-0934">Plastid</keyword>
<comment type="subunit">
    <text evidence="8">The LHC complex of chromophytic algae is composed of fucoxanthin, chlorophyll A and C bound non-covalently by fucoxanthin chlorophyll proteins (FCPs). The ratio of the pigments in LHC; fucoxanthin: chlorophyll C: chlorophyll A; (0.6-1): (0.1-0.3): (1).</text>
</comment>
<feature type="binding site" evidence="9">
    <location>
        <position position="594"/>
    </location>
    <ligand>
        <name>chlorophyll a</name>
        <dbReference type="ChEBI" id="CHEBI:58416"/>
        <label>1</label>
    </ligand>
</feature>
<dbReference type="AlphaFoldDB" id="A0A9K3KTA3"/>
<keyword evidence="13" id="KW-1185">Reference proteome</keyword>
<feature type="binding site" description="axial binding residue" evidence="9">
    <location>
        <position position="599"/>
    </location>
    <ligand>
        <name>chlorophyll b</name>
        <dbReference type="ChEBI" id="CHEBI:61721"/>
        <label>1</label>
    </ligand>
    <ligandPart>
        <name>Mg</name>
        <dbReference type="ChEBI" id="CHEBI:25107"/>
    </ligandPart>
</feature>
<evidence type="ECO:0000256" key="3">
    <source>
        <dbReference type="ARBA" id="ARBA00005933"/>
    </source>
</evidence>
<keyword evidence="11" id="KW-1133">Transmembrane helix</keyword>
<evidence type="ECO:0000313" key="13">
    <source>
        <dbReference type="Proteomes" id="UP000693970"/>
    </source>
</evidence>
<comment type="caution">
    <text evidence="12">The sequence shown here is derived from an EMBL/GenBank/DDBJ whole genome shotgun (WGS) entry which is preliminary data.</text>
</comment>
<feature type="transmembrane region" description="Helical" evidence="11">
    <location>
        <begin position="49"/>
        <end position="70"/>
    </location>
</feature>
<feature type="compositionally biased region" description="Low complexity" evidence="10">
    <location>
        <begin position="340"/>
        <end position="355"/>
    </location>
</feature>
<feature type="compositionally biased region" description="Low complexity" evidence="10">
    <location>
        <begin position="116"/>
        <end position="137"/>
    </location>
</feature>
<comment type="subcellular location">
    <subcellularLocation>
        <location evidence="2">Plastid</location>
        <location evidence="2">Chloroplast</location>
    </subcellularLocation>
</comment>
<evidence type="ECO:0000256" key="10">
    <source>
        <dbReference type="SAM" id="MobiDB-lite"/>
    </source>
</evidence>
<evidence type="ECO:0000256" key="5">
    <source>
        <dbReference type="ARBA" id="ARBA00022531"/>
    </source>
</evidence>
<keyword evidence="9" id="KW-0148">Chlorophyll</keyword>
<keyword evidence="9" id="KW-0157">Chromophore</keyword>
<evidence type="ECO:0000256" key="9">
    <source>
        <dbReference type="PIRSR" id="PIRSR601344-1"/>
    </source>
</evidence>
<comment type="function">
    <text evidence="1">The light-harvesting complex (LHC) functions as a light receptor, it captures and delivers excitation energy to photosystems with which it is closely associated. Energy is transferred from the carotenoid and chlorophyll C (or B) to chlorophyll A and the photosynthetic reaction centers where it is used to synthesize ATP and reducing power.</text>
</comment>
<dbReference type="GO" id="GO:0030076">
    <property type="term" value="C:light-harvesting complex"/>
    <property type="evidence" value="ECO:0007669"/>
    <property type="project" value="UniProtKB-KW"/>
</dbReference>
<evidence type="ECO:0000313" key="12">
    <source>
        <dbReference type="EMBL" id="KAG7348825.1"/>
    </source>
</evidence>
<accession>A0A9K3KTA3</accession>
<keyword evidence="5" id="KW-0602">Photosynthesis</keyword>
<feature type="region of interest" description="Disordered" evidence="10">
    <location>
        <begin position="295"/>
        <end position="366"/>
    </location>
</feature>
<evidence type="ECO:0000256" key="8">
    <source>
        <dbReference type="ARBA" id="ARBA00044011"/>
    </source>
</evidence>
<dbReference type="InterPro" id="IPR022796">
    <property type="entry name" value="Chloroa_b-bind"/>
</dbReference>
<reference evidence="12" key="1">
    <citation type="journal article" date="2021" name="Sci. Rep.">
        <title>Diploid genomic architecture of Nitzschia inconspicua, an elite biomass production diatom.</title>
        <authorList>
            <person name="Oliver A."/>
            <person name="Podell S."/>
            <person name="Pinowska A."/>
            <person name="Traller J.C."/>
            <person name="Smith S.R."/>
            <person name="McClure R."/>
            <person name="Beliaev A."/>
            <person name="Bohutskyi P."/>
            <person name="Hill E.A."/>
            <person name="Rabines A."/>
            <person name="Zheng H."/>
            <person name="Allen L.Z."/>
            <person name="Kuo A."/>
            <person name="Grigoriev I.V."/>
            <person name="Allen A.E."/>
            <person name="Hazlebeck D."/>
            <person name="Allen E.E."/>
        </authorList>
    </citation>
    <scope>NUCLEOTIDE SEQUENCE</scope>
    <source>
        <strain evidence="12">Hildebrandi</strain>
    </source>
</reference>
<dbReference type="GO" id="GO:0009765">
    <property type="term" value="P:photosynthesis, light harvesting"/>
    <property type="evidence" value="ECO:0007669"/>
    <property type="project" value="InterPro"/>
</dbReference>
<feature type="binding site" evidence="9">
    <location>
        <position position="597"/>
    </location>
    <ligand>
        <name>chlorophyll a</name>
        <dbReference type="ChEBI" id="CHEBI:58416"/>
        <label>1</label>
    </ligand>
</feature>
<comment type="similarity">
    <text evidence="3">Belongs to the fucoxanthin chlorophyll protein family.</text>
</comment>
<dbReference type="GO" id="GO:0016168">
    <property type="term" value="F:chlorophyll binding"/>
    <property type="evidence" value="ECO:0007669"/>
    <property type="project" value="UniProtKB-KW"/>
</dbReference>
<name>A0A9K3KTA3_9STRA</name>
<dbReference type="GO" id="GO:0016020">
    <property type="term" value="C:membrane"/>
    <property type="evidence" value="ECO:0007669"/>
    <property type="project" value="InterPro"/>
</dbReference>
<keyword evidence="11" id="KW-0812">Transmembrane</keyword>
<evidence type="ECO:0000256" key="6">
    <source>
        <dbReference type="ARBA" id="ARBA00022640"/>
    </source>
</evidence>
<dbReference type="Pfam" id="PF00504">
    <property type="entry name" value="Chloroa_b-bind"/>
    <property type="match status" value="1"/>
</dbReference>
<evidence type="ECO:0000256" key="4">
    <source>
        <dbReference type="ARBA" id="ARBA00022528"/>
    </source>
</evidence>
<keyword evidence="7" id="KW-0437">Light-harvesting polypeptide</keyword>
<dbReference type="Proteomes" id="UP000693970">
    <property type="component" value="Unassembled WGS sequence"/>
</dbReference>
<reference evidence="12" key="2">
    <citation type="submission" date="2021-04" db="EMBL/GenBank/DDBJ databases">
        <authorList>
            <person name="Podell S."/>
        </authorList>
    </citation>
    <scope>NUCLEOTIDE SEQUENCE</scope>
    <source>
        <strain evidence="12">Hildebrandi</strain>
    </source>
</reference>
<keyword evidence="4" id="KW-0150">Chloroplast</keyword>
<sequence length="724" mass="80729">MESDALMIATTSTRQISYGGIVDNPVGGPSETSTLALQSTRRKKKIRGVVMMASSMIVVLCGMILLLLIVPTWTPHEFVRGIWNIPQNHHLSVHVPTHSFLAASDLIVVGPMMTPSSSTSTNSNASNNLVTTSSSSSGRSIPLTPAADMPFPKWTRPSANTTDTTTTPLPFSKLGVVRTRPGQGSFFQYWFGHEVFPAIRQEQIQYRQTQQSQEEDGILAFTLHTQQGQPDTFWVLQIFTSEEYFLNVYTPTIYNNNARLQKMRQFLLDEAPLLNLDLSGAPICVKGFPQLEERFDEPKKTANRNKTFRRNVQGEMEPTKPIDPQQRKKKSDNVTDPEQSTTTSNGNDNNTTDTTPPAKNQGPVYTPPPAPYTVVMHLIIQPHKLVAFTEWFQSRLCHTIIQNGTKIINSLMYSIQKNQIWIYQTHRSQRDFLEYAEQLYSSGPAPALPLPWWSQQQQQKQQQQHDPTLSQELQTFLQKRVEFVALDPTLIRLAFRSLSSSTPYLFVCCVIERLFLFFVPETTTTMKTAILASLLASAAAFAPASQVAKSSTALSASGPFENEPGVLAPTGYFDPAKLSYGISDETFAAYRAAELKHGRVAMLAVLGYVATETYRFPFDISPGIPCADVPSGIAAIQAIPFLGWAQIIALIGAVDYYGFLGDFDYGKLDLEPQEYFKRQTQELQHGRLAMLAFLELIRHDSQNLTVPGFDGLDNLITGLPFIYS</sequence>
<dbReference type="OrthoDB" id="423598at2759"/>
<keyword evidence="11" id="KW-0472">Membrane</keyword>